<dbReference type="EMBL" id="PSQE01000004">
    <property type="protein sequence ID" value="RHN61995.1"/>
    <property type="molecule type" value="Genomic_DNA"/>
</dbReference>
<evidence type="ECO:0000256" key="1">
    <source>
        <dbReference type="SAM" id="Phobius"/>
    </source>
</evidence>
<dbReference type="AlphaFoldDB" id="A0A396IE46"/>
<comment type="caution">
    <text evidence="2">The sequence shown here is derived from an EMBL/GenBank/DDBJ whole genome shotgun (WGS) entry which is preliminary data.</text>
</comment>
<evidence type="ECO:0008006" key="4">
    <source>
        <dbReference type="Google" id="ProtNLM"/>
    </source>
</evidence>
<keyword evidence="1" id="KW-1133">Transmembrane helix</keyword>
<keyword evidence="1" id="KW-0472">Membrane</keyword>
<proteinExistence type="predicted"/>
<dbReference type="Gramene" id="rna24515">
    <property type="protein sequence ID" value="RHN61995.1"/>
    <property type="gene ID" value="gene24515"/>
</dbReference>
<gene>
    <name evidence="2" type="ORF">MtrunA17_Chr4g0042631</name>
</gene>
<protein>
    <recommendedName>
        <fullName evidence="4">Transmembrane protein</fullName>
    </recommendedName>
</protein>
<accession>A0A396IE46</accession>
<sequence length="170" mass="19338">MQLKSSYLNLCSSLCCFYCIWLNQSSYLGAFDLLLTVEGNAGPEIDRVVRRDLINLRIFHMEYDMCYGRLPSSFARGFGLQVASFVLLRDPNQNEVKNQGTNEYRNSVARYGSNAIFPPTVFYHTIVKELTAADISSGVLLFGNWLWISVMIKICLVYFLVSGHLCVQRP</sequence>
<feature type="transmembrane region" description="Helical" evidence="1">
    <location>
        <begin position="145"/>
        <end position="167"/>
    </location>
</feature>
<name>A0A396IE46_MEDTR</name>
<keyword evidence="1" id="KW-0812">Transmembrane</keyword>
<organism evidence="2 3">
    <name type="scientific">Medicago truncatula</name>
    <name type="common">Barrel medic</name>
    <name type="synonym">Medicago tribuloides</name>
    <dbReference type="NCBI Taxonomy" id="3880"/>
    <lineage>
        <taxon>Eukaryota</taxon>
        <taxon>Viridiplantae</taxon>
        <taxon>Streptophyta</taxon>
        <taxon>Embryophyta</taxon>
        <taxon>Tracheophyta</taxon>
        <taxon>Spermatophyta</taxon>
        <taxon>Magnoliopsida</taxon>
        <taxon>eudicotyledons</taxon>
        <taxon>Gunneridae</taxon>
        <taxon>Pentapetalae</taxon>
        <taxon>rosids</taxon>
        <taxon>fabids</taxon>
        <taxon>Fabales</taxon>
        <taxon>Fabaceae</taxon>
        <taxon>Papilionoideae</taxon>
        <taxon>50 kb inversion clade</taxon>
        <taxon>NPAAA clade</taxon>
        <taxon>Hologalegina</taxon>
        <taxon>IRL clade</taxon>
        <taxon>Trifolieae</taxon>
        <taxon>Medicago</taxon>
    </lineage>
</organism>
<dbReference type="Proteomes" id="UP000265566">
    <property type="component" value="Chromosome 4"/>
</dbReference>
<evidence type="ECO:0000313" key="2">
    <source>
        <dbReference type="EMBL" id="RHN61995.1"/>
    </source>
</evidence>
<reference evidence="3" key="1">
    <citation type="journal article" date="2018" name="Nat. Plants">
        <title>Whole-genome landscape of Medicago truncatula symbiotic genes.</title>
        <authorList>
            <person name="Pecrix Y."/>
            <person name="Staton S.E."/>
            <person name="Sallet E."/>
            <person name="Lelandais-Briere C."/>
            <person name="Moreau S."/>
            <person name="Carrere S."/>
            <person name="Blein T."/>
            <person name="Jardinaud M.F."/>
            <person name="Latrasse D."/>
            <person name="Zouine M."/>
            <person name="Zahm M."/>
            <person name="Kreplak J."/>
            <person name="Mayjonade B."/>
            <person name="Satge C."/>
            <person name="Perez M."/>
            <person name="Cauet S."/>
            <person name="Marande W."/>
            <person name="Chantry-Darmon C."/>
            <person name="Lopez-Roques C."/>
            <person name="Bouchez O."/>
            <person name="Berard A."/>
            <person name="Debelle F."/>
            <person name="Munos S."/>
            <person name="Bendahmane A."/>
            <person name="Berges H."/>
            <person name="Niebel A."/>
            <person name="Buitink J."/>
            <person name="Frugier F."/>
            <person name="Benhamed M."/>
            <person name="Crespi M."/>
            <person name="Gouzy J."/>
            <person name="Gamas P."/>
        </authorList>
    </citation>
    <scope>NUCLEOTIDE SEQUENCE [LARGE SCALE GENOMIC DNA]</scope>
    <source>
        <strain evidence="3">cv. Jemalong A17</strain>
    </source>
</reference>
<evidence type="ECO:0000313" key="3">
    <source>
        <dbReference type="Proteomes" id="UP000265566"/>
    </source>
</evidence>